<evidence type="ECO:0000256" key="2">
    <source>
        <dbReference type="SAM" id="Phobius"/>
    </source>
</evidence>
<dbReference type="Pfam" id="PF06210">
    <property type="entry name" value="DUF1003"/>
    <property type="match status" value="1"/>
</dbReference>
<proteinExistence type="predicted"/>
<evidence type="ECO:0008006" key="5">
    <source>
        <dbReference type="Google" id="ProtNLM"/>
    </source>
</evidence>
<accession>Q2JBK3</accession>
<dbReference type="HOGENOM" id="CLU_136246_0_0_11"/>
<evidence type="ECO:0000313" key="3">
    <source>
        <dbReference type="EMBL" id="ABD11339.1"/>
    </source>
</evidence>
<dbReference type="KEGG" id="fra:Francci3_1964"/>
<keyword evidence="4" id="KW-1185">Reference proteome</keyword>
<dbReference type="PhylomeDB" id="Q2JBK3"/>
<name>Q2JBK3_FRACC</name>
<reference evidence="3 4" key="1">
    <citation type="journal article" date="2007" name="Genome Res.">
        <title>Genome characteristics of facultatively symbiotic Frankia sp. strains reflect host range and host plant biogeography.</title>
        <authorList>
            <person name="Normand P."/>
            <person name="Lapierre P."/>
            <person name="Tisa L.S."/>
            <person name="Gogarten J.P."/>
            <person name="Alloisio N."/>
            <person name="Bagnarol E."/>
            <person name="Bassi C.A."/>
            <person name="Berry A.M."/>
            <person name="Bickhart D.M."/>
            <person name="Choisne N."/>
            <person name="Couloux A."/>
            <person name="Cournoyer B."/>
            <person name="Cruveiller S."/>
            <person name="Daubin V."/>
            <person name="Demange N."/>
            <person name="Francino M.P."/>
            <person name="Goltsman E."/>
            <person name="Huang Y."/>
            <person name="Kopp O.R."/>
            <person name="Labarre L."/>
            <person name="Lapidus A."/>
            <person name="Lavire C."/>
            <person name="Marechal J."/>
            <person name="Martinez M."/>
            <person name="Mastronunzio J.E."/>
            <person name="Mullin B.C."/>
            <person name="Niemann J."/>
            <person name="Pujic P."/>
            <person name="Rawnsley T."/>
            <person name="Rouy Z."/>
            <person name="Schenowitz C."/>
            <person name="Sellstedt A."/>
            <person name="Tavares F."/>
            <person name="Tomkins J.P."/>
            <person name="Vallenet D."/>
            <person name="Valverde C."/>
            <person name="Wall L.G."/>
            <person name="Wang Y."/>
            <person name="Medigue C."/>
            <person name="Benson D.R."/>
        </authorList>
    </citation>
    <scope>NUCLEOTIDE SEQUENCE [LARGE SCALE GENOMIC DNA]</scope>
    <source>
        <strain evidence="4">DSM 45818 / CECT 9043 / CcI3</strain>
    </source>
</reference>
<feature type="transmembrane region" description="Helical" evidence="2">
    <location>
        <begin position="42"/>
        <end position="62"/>
    </location>
</feature>
<organism evidence="3 4">
    <name type="scientific">Frankia casuarinae (strain DSM 45818 / CECT 9043 / HFP020203 / CcI3)</name>
    <dbReference type="NCBI Taxonomy" id="106370"/>
    <lineage>
        <taxon>Bacteria</taxon>
        <taxon>Bacillati</taxon>
        <taxon>Actinomycetota</taxon>
        <taxon>Actinomycetes</taxon>
        <taxon>Frankiales</taxon>
        <taxon>Frankiaceae</taxon>
        <taxon>Frankia</taxon>
    </lineage>
</organism>
<dbReference type="STRING" id="106370.Francci3_1964"/>
<dbReference type="PANTHER" id="PTHR41386:SF1">
    <property type="entry name" value="MEMBRANE PROTEIN"/>
    <property type="match status" value="1"/>
</dbReference>
<dbReference type="eggNOG" id="COG4420">
    <property type="taxonomic scope" value="Bacteria"/>
</dbReference>
<feature type="region of interest" description="Disordered" evidence="1">
    <location>
        <begin position="1"/>
        <end position="22"/>
    </location>
</feature>
<gene>
    <name evidence="3" type="ordered locus">Francci3_1964</name>
</gene>
<dbReference type="EMBL" id="CP000249">
    <property type="protein sequence ID" value="ABD11339.1"/>
    <property type="molecule type" value="Genomic_DNA"/>
</dbReference>
<sequence>MSSSADTHGRPRHAEAGGRPHPRISNERIAFARMRTSQDRGADLITSFAGSLPFVYLHAVWFGGWILLNEGVFGEGAVFDRYPFGLLTMIVSLEAIFLSTFVMVSQNREAARQNLRAELDFETNLRSEVWSVHIGRALGLDPDEVERDVQELVAHARAEIRNGQAQPMGPGVMDPGVS</sequence>
<dbReference type="InterPro" id="IPR010406">
    <property type="entry name" value="DUF1003"/>
</dbReference>
<evidence type="ECO:0000256" key="1">
    <source>
        <dbReference type="SAM" id="MobiDB-lite"/>
    </source>
</evidence>
<keyword evidence="2" id="KW-0472">Membrane</keyword>
<dbReference type="RefSeq" id="WP_011436397.1">
    <property type="nucleotide sequence ID" value="NC_007777.1"/>
</dbReference>
<dbReference type="AlphaFoldDB" id="Q2JBK3"/>
<feature type="compositionally biased region" description="Basic and acidic residues" evidence="1">
    <location>
        <begin position="7"/>
        <end position="18"/>
    </location>
</feature>
<keyword evidence="2" id="KW-1133">Transmembrane helix</keyword>
<dbReference type="PANTHER" id="PTHR41386">
    <property type="entry name" value="INTEGRAL MEMBRANE PROTEIN-RELATED"/>
    <property type="match status" value="1"/>
</dbReference>
<feature type="transmembrane region" description="Helical" evidence="2">
    <location>
        <begin position="82"/>
        <end position="104"/>
    </location>
</feature>
<protein>
    <recommendedName>
        <fullName evidence="5">DUF1003 domain-containing protein</fullName>
    </recommendedName>
</protein>
<evidence type="ECO:0000313" key="4">
    <source>
        <dbReference type="Proteomes" id="UP000001937"/>
    </source>
</evidence>
<dbReference type="Proteomes" id="UP000001937">
    <property type="component" value="Chromosome"/>
</dbReference>
<keyword evidence="2" id="KW-0812">Transmembrane</keyword>